<proteinExistence type="inferred from homology"/>
<comment type="caution">
    <text evidence="12">The sequence shown here is derived from an EMBL/GenBank/DDBJ whole genome shotgun (WGS) entry which is preliminary data.</text>
</comment>
<evidence type="ECO:0000256" key="9">
    <source>
        <dbReference type="ARBA" id="ARBA00023284"/>
    </source>
</evidence>
<dbReference type="GO" id="GO:0016491">
    <property type="term" value="F:oxidoreductase activity"/>
    <property type="evidence" value="ECO:0007669"/>
    <property type="project" value="UniProtKB-KW"/>
</dbReference>
<dbReference type="EMBL" id="MFHD01000003">
    <property type="protein sequence ID" value="OGF63378.1"/>
    <property type="molecule type" value="Genomic_DNA"/>
</dbReference>
<keyword evidence="3 10" id="KW-0812">Transmembrane</keyword>
<feature type="domain" description="Vitamin K epoxide reductase" evidence="11">
    <location>
        <begin position="2"/>
        <end position="134"/>
    </location>
</feature>
<evidence type="ECO:0000256" key="3">
    <source>
        <dbReference type="ARBA" id="ARBA00022692"/>
    </source>
</evidence>
<evidence type="ECO:0000256" key="7">
    <source>
        <dbReference type="ARBA" id="ARBA00023136"/>
    </source>
</evidence>
<evidence type="ECO:0000259" key="11">
    <source>
        <dbReference type="SMART" id="SM00756"/>
    </source>
</evidence>
<keyword evidence="9" id="KW-0676">Redox-active center</keyword>
<evidence type="ECO:0000256" key="8">
    <source>
        <dbReference type="ARBA" id="ARBA00023157"/>
    </source>
</evidence>
<comment type="subcellular location">
    <subcellularLocation>
        <location evidence="1">Membrane</location>
        <topology evidence="1">Multi-pass membrane protein</topology>
    </subcellularLocation>
</comment>
<feature type="transmembrane region" description="Helical" evidence="10">
    <location>
        <begin position="83"/>
        <end position="103"/>
    </location>
</feature>
<evidence type="ECO:0000256" key="2">
    <source>
        <dbReference type="ARBA" id="ARBA00006214"/>
    </source>
</evidence>
<dbReference type="InterPro" id="IPR038354">
    <property type="entry name" value="VKOR_sf"/>
</dbReference>
<keyword evidence="6" id="KW-0560">Oxidoreductase</keyword>
<keyword evidence="5 10" id="KW-1133">Transmembrane helix</keyword>
<dbReference type="GO" id="GO:0016020">
    <property type="term" value="C:membrane"/>
    <property type="evidence" value="ECO:0007669"/>
    <property type="project" value="UniProtKB-SubCell"/>
</dbReference>
<reference evidence="12 13" key="1">
    <citation type="journal article" date="2016" name="Nat. Commun.">
        <title>Thousands of microbial genomes shed light on interconnected biogeochemical processes in an aquifer system.</title>
        <authorList>
            <person name="Anantharaman K."/>
            <person name="Brown C.T."/>
            <person name="Hug L.A."/>
            <person name="Sharon I."/>
            <person name="Castelle C.J."/>
            <person name="Probst A.J."/>
            <person name="Thomas B.C."/>
            <person name="Singh A."/>
            <person name="Wilkins M.J."/>
            <person name="Karaoz U."/>
            <person name="Brodie E.L."/>
            <person name="Williams K.H."/>
            <person name="Hubbard S.S."/>
            <person name="Banfield J.F."/>
        </authorList>
    </citation>
    <scope>NUCLEOTIDE SEQUENCE [LARGE SCALE GENOMIC DNA]</scope>
</reference>
<evidence type="ECO:0000256" key="6">
    <source>
        <dbReference type="ARBA" id="ARBA00023002"/>
    </source>
</evidence>
<keyword evidence="7 10" id="KW-0472">Membrane</keyword>
<feature type="transmembrane region" description="Helical" evidence="10">
    <location>
        <begin position="109"/>
        <end position="135"/>
    </location>
</feature>
<keyword evidence="4" id="KW-0874">Quinone</keyword>
<evidence type="ECO:0000313" key="12">
    <source>
        <dbReference type="EMBL" id="OGF63378.1"/>
    </source>
</evidence>
<name>A0A1F5VJG8_9BACT</name>
<dbReference type="SMART" id="SM00756">
    <property type="entry name" value="VKc"/>
    <property type="match status" value="1"/>
</dbReference>
<dbReference type="STRING" id="1798325.A2834_04125"/>
<protein>
    <recommendedName>
        <fullName evidence="11">Vitamin K epoxide reductase domain-containing protein</fullName>
    </recommendedName>
</protein>
<evidence type="ECO:0000313" key="13">
    <source>
        <dbReference type="Proteomes" id="UP000179251"/>
    </source>
</evidence>
<dbReference type="Pfam" id="PF07884">
    <property type="entry name" value="VKOR"/>
    <property type="match status" value="1"/>
</dbReference>
<evidence type="ECO:0000256" key="4">
    <source>
        <dbReference type="ARBA" id="ARBA00022719"/>
    </source>
</evidence>
<dbReference type="PANTHER" id="PTHR34573:SF1">
    <property type="entry name" value="VITAMIN K EPOXIDE REDUCTASE DOMAIN-CONTAINING PROTEIN"/>
    <property type="match status" value="1"/>
</dbReference>
<accession>A0A1F5VJG8</accession>
<comment type="similarity">
    <text evidence="2">Belongs to the VKOR family.</text>
</comment>
<feature type="transmembrane region" description="Helical" evidence="10">
    <location>
        <begin position="49"/>
        <end position="76"/>
    </location>
</feature>
<dbReference type="GO" id="GO:0048038">
    <property type="term" value="F:quinone binding"/>
    <property type="evidence" value="ECO:0007669"/>
    <property type="project" value="UniProtKB-KW"/>
</dbReference>
<organism evidence="12 13">
    <name type="scientific">Candidatus Giovannonibacteria bacterium RIFCSPHIGHO2_01_FULL_45_23</name>
    <dbReference type="NCBI Taxonomy" id="1798325"/>
    <lineage>
        <taxon>Bacteria</taxon>
        <taxon>Candidatus Giovannoniibacteriota</taxon>
    </lineage>
</organism>
<dbReference type="Gene3D" id="1.20.1440.130">
    <property type="entry name" value="VKOR domain"/>
    <property type="match status" value="1"/>
</dbReference>
<evidence type="ECO:0000256" key="5">
    <source>
        <dbReference type="ARBA" id="ARBA00022989"/>
    </source>
</evidence>
<evidence type="ECO:0000256" key="10">
    <source>
        <dbReference type="SAM" id="Phobius"/>
    </source>
</evidence>
<dbReference type="AlphaFoldDB" id="A0A1F5VJG8"/>
<dbReference type="Proteomes" id="UP000179251">
    <property type="component" value="Unassembled WGS sequence"/>
</dbReference>
<dbReference type="InterPro" id="IPR044698">
    <property type="entry name" value="VKOR/LTO1"/>
</dbReference>
<keyword evidence="8" id="KW-1015">Disulfide bond</keyword>
<dbReference type="CDD" id="cd12916">
    <property type="entry name" value="VKOR_1"/>
    <property type="match status" value="1"/>
</dbReference>
<sequence length="144" mass="15717">MKNLKTLFFLALSLIGFLDSAYISAKHYLGTPVACSIFEGCEKVLTSQYATIAGVPVALSGAFYYLTVFVLVVLYLDTGGKRFLLAAAHLTIAGFLASLWFVYLQLFVIGAICVYCIISAITSTALFMLGLLVIFKKENMMVKT</sequence>
<dbReference type="PANTHER" id="PTHR34573">
    <property type="entry name" value="VKC DOMAIN-CONTAINING PROTEIN"/>
    <property type="match status" value="1"/>
</dbReference>
<gene>
    <name evidence="12" type="ORF">A2834_04125</name>
</gene>
<dbReference type="InterPro" id="IPR012932">
    <property type="entry name" value="VKOR"/>
</dbReference>
<evidence type="ECO:0000256" key="1">
    <source>
        <dbReference type="ARBA" id="ARBA00004141"/>
    </source>
</evidence>